<evidence type="ECO:0000313" key="3">
    <source>
        <dbReference type="Proteomes" id="UP000001940"/>
    </source>
</evidence>
<gene>
    <name evidence="2 4" type="primary">fbxb-20</name>
    <name evidence="2" type="ORF">CELE_ZC204.9</name>
    <name evidence="4" type="ORF">ZC204.9</name>
</gene>
<name>P91539_CAEEL</name>
<dbReference type="Pfam" id="PF00646">
    <property type="entry name" value="F-box"/>
    <property type="match status" value="1"/>
</dbReference>
<protein>
    <submittedName>
        <fullName evidence="2">F-box domain-containing protein</fullName>
    </submittedName>
</protein>
<organism evidence="2 3">
    <name type="scientific">Caenorhabditis elegans</name>
    <dbReference type="NCBI Taxonomy" id="6239"/>
    <lineage>
        <taxon>Eukaryota</taxon>
        <taxon>Metazoa</taxon>
        <taxon>Ecdysozoa</taxon>
        <taxon>Nematoda</taxon>
        <taxon>Chromadorea</taxon>
        <taxon>Rhabditida</taxon>
        <taxon>Rhabditina</taxon>
        <taxon>Rhabditomorpha</taxon>
        <taxon>Rhabditoidea</taxon>
        <taxon>Rhabditidae</taxon>
        <taxon>Peloderinae</taxon>
        <taxon>Caenorhabditis</taxon>
    </lineage>
</organism>
<dbReference type="PaxDb" id="6239-ZC204.9"/>
<dbReference type="InterPro" id="IPR001810">
    <property type="entry name" value="F-box_dom"/>
</dbReference>
<sequence>MSAVPFPLLRLPNSALQKSLKEMRLVEQLSLSLLSENTMQLVRRFNRGRYFATITVVDSICVHLWTARCGQLFFKIKPDQSIRAVNILKSDSIATKFTMPKIPGFTVKKWLEHISHVFFSDTGATLRWMSSVRNIEETCEILKEVKIARLAINPSTVQDCQMRRLLPAIKELIVSDSTVHGSIVHWNLEKLSVFSTTMTLDDLLLSNCSDIAIGRNSLSHKNRNIFMRQWINGSNPRLQYFAMLMGFNGVQQLENTLFENIKYTETTVQGASTYKEFEIEGRDGRTAKIKLNTELTSRYFAMNVIF</sequence>
<keyword evidence="3" id="KW-1185">Reference proteome</keyword>
<dbReference type="RefSeq" id="NP_494024.1">
    <property type="nucleotide sequence ID" value="NM_061623.3"/>
</dbReference>
<dbReference type="KEGG" id="cel:CELE_ZC204.9"/>
<dbReference type="AGR" id="WB:WBGene00022559"/>
<dbReference type="InParanoid" id="P91539"/>
<dbReference type="STRING" id="6239.ZC204.9.1"/>
<dbReference type="HOGENOM" id="CLU_028840_1_4_1"/>
<reference evidence="2 3" key="1">
    <citation type="journal article" date="1998" name="Science">
        <title>Genome sequence of the nematode C. elegans: a platform for investigating biology.</title>
        <authorList>
            <consortium name="The C. elegans sequencing consortium"/>
            <person name="Sulson J.E."/>
            <person name="Waterston R."/>
        </authorList>
    </citation>
    <scope>NUCLEOTIDE SEQUENCE [LARGE SCALE GENOMIC DNA]</scope>
    <source>
        <strain evidence="2 3">Bristol N2</strain>
    </source>
</reference>
<dbReference type="PIR" id="T25954">
    <property type="entry name" value="T25954"/>
</dbReference>
<dbReference type="UCSC" id="ZC204.9">
    <property type="organism name" value="c. elegans"/>
</dbReference>
<evidence type="ECO:0000313" key="2">
    <source>
        <dbReference type="EMBL" id="CCD63690.1"/>
    </source>
</evidence>
<dbReference type="PANTHER" id="PTHR22899:SF0">
    <property type="entry name" value="F-BOX ASSOCIATED DOMAIN-CONTAINING PROTEIN-RELATED"/>
    <property type="match status" value="1"/>
</dbReference>
<dbReference type="Pfam" id="PF07735">
    <property type="entry name" value="FBA_2"/>
    <property type="match status" value="1"/>
</dbReference>
<accession>P91539</accession>
<dbReference type="Bgee" id="WBGene00022559">
    <property type="expression patterns" value="Expressed in embryo and 4 other cell types or tissues"/>
</dbReference>
<dbReference type="PhylomeDB" id="P91539"/>
<dbReference type="Proteomes" id="UP000001940">
    <property type="component" value="Chromosome II"/>
</dbReference>
<dbReference type="OMA" id="WLEHISH"/>
<dbReference type="WormBase" id="ZC204.9">
    <property type="protein sequence ID" value="CE15100"/>
    <property type="gene ID" value="WBGene00022559"/>
    <property type="gene designation" value="fbxb-20"/>
</dbReference>
<dbReference type="CTD" id="191113"/>
<evidence type="ECO:0000313" key="4">
    <source>
        <dbReference type="WormBase" id="ZC204.9"/>
    </source>
</evidence>
<dbReference type="FunCoup" id="P91539">
    <property type="interactions" value="876"/>
</dbReference>
<dbReference type="GeneID" id="191113"/>
<proteinExistence type="predicted"/>
<evidence type="ECO:0000259" key="1">
    <source>
        <dbReference type="PROSITE" id="PS50181"/>
    </source>
</evidence>
<dbReference type="AlphaFoldDB" id="P91539"/>
<reference key="2">
    <citation type="submission" date="2016-02" db="EMBL/GenBank/DDBJ databases">
        <authorList>
            <consortium name="WormBase Consortium"/>
            <person name="WormBase"/>
        </authorList>
    </citation>
    <scope>NUCLEOTIDE SEQUENCE</scope>
    <source>
        <strain>Bristol N2</strain>
    </source>
</reference>
<dbReference type="PANTHER" id="PTHR22899">
    <property type="entry name" value="CYCLIN-RELATED F-BOX FAMILY"/>
    <property type="match status" value="1"/>
</dbReference>
<dbReference type="InterPro" id="IPR012885">
    <property type="entry name" value="F-box_Sdz-33"/>
</dbReference>
<dbReference type="PROSITE" id="PS50181">
    <property type="entry name" value="FBOX"/>
    <property type="match status" value="1"/>
</dbReference>
<feature type="domain" description="F-box" evidence="1">
    <location>
        <begin position="5"/>
        <end position="54"/>
    </location>
</feature>
<dbReference type="EMBL" id="BX284602">
    <property type="protein sequence ID" value="CCD63690.1"/>
    <property type="molecule type" value="Genomic_DNA"/>
</dbReference>
<dbReference type="InterPro" id="IPR053222">
    <property type="entry name" value="Zygotic_Embryogenesis-Asso"/>
</dbReference>